<keyword evidence="1" id="KW-0233">DNA recombination</keyword>
<dbReference type="GO" id="GO:0005524">
    <property type="term" value="F:ATP binding"/>
    <property type="evidence" value="ECO:0007669"/>
    <property type="project" value="UniProtKB-KW"/>
</dbReference>
<evidence type="ECO:0000313" key="4">
    <source>
        <dbReference type="EMBL" id="CAI3999897.1"/>
    </source>
</evidence>
<dbReference type="AlphaFoldDB" id="A0A9P1CZK4"/>
<dbReference type="EMBL" id="CAMXCT010002693">
    <property type="protein sequence ID" value="CAI3999897.1"/>
    <property type="molecule type" value="Genomic_DNA"/>
</dbReference>
<evidence type="ECO:0000313" key="6">
    <source>
        <dbReference type="EMBL" id="CAL4787209.1"/>
    </source>
</evidence>
<dbReference type="Gene3D" id="3.40.50.300">
    <property type="entry name" value="P-loop containing nucleotide triphosphate hydrolases"/>
    <property type="match status" value="1"/>
</dbReference>
<dbReference type="GO" id="GO:0006310">
    <property type="term" value="P:DNA recombination"/>
    <property type="evidence" value="ECO:0007669"/>
    <property type="project" value="UniProtKB-KW"/>
</dbReference>
<keyword evidence="1 6" id="KW-0347">Helicase</keyword>
<organism evidence="4">
    <name type="scientific">Cladocopium goreaui</name>
    <dbReference type="NCBI Taxonomy" id="2562237"/>
    <lineage>
        <taxon>Eukaryota</taxon>
        <taxon>Sar</taxon>
        <taxon>Alveolata</taxon>
        <taxon>Dinophyceae</taxon>
        <taxon>Suessiales</taxon>
        <taxon>Symbiodiniaceae</taxon>
        <taxon>Cladocopium</taxon>
    </lineage>
</organism>
<dbReference type="EMBL" id="CAMXCT030002693">
    <property type="protein sequence ID" value="CAL4787209.1"/>
    <property type="molecule type" value="Genomic_DNA"/>
</dbReference>
<dbReference type="InterPro" id="IPR010285">
    <property type="entry name" value="DNA_helicase_pif1-like_DEAD"/>
</dbReference>
<feature type="domain" description="DNA helicase Pif1-like DEAD-box helicase" evidence="3">
    <location>
        <begin position="390"/>
        <end position="528"/>
    </location>
</feature>
<name>A0A9P1CZK4_9DINO</name>
<dbReference type="InterPro" id="IPR051055">
    <property type="entry name" value="PIF1_helicase"/>
</dbReference>
<dbReference type="Proteomes" id="UP001152797">
    <property type="component" value="Unassembled WGS sequence"/>
</dbReference>
<dbReference type="OrthoDB" id="439625at2759"/>
<accession>A0A9P1CZK4</accession>
<feature type="region of interest" description="Disordered" evidence="2">
    <location>
        <begin position="1085"/>
        <end position="1104"/>
    </location>
</feature>
<proteinExistence type="inferred from homology"/>
<keyword evidence="1" id="KW-0378">Hydrolase</keyword>
<gene>
    <name evidence="4" type="ORF">C1SCF055_LOCUS26056</name>
</gene>
<keyword evidence="1" id="KW-0547">Nucleotide-binding</keyword>
<reference evidence="4" key="1">
    <citation type="submission" date="2022-10" db="EMBL/GenBank/DDBJ databases">
        <authorList>
            <person name="Chen Y."/>
            <person name="Dougan E. K."/>
            <person name="Chan C."/>
            <person name="Rhodes N."/>
            <person name="Thang M."/>
        </authorList>
    </citation>
    <scope>NUCLEOTIDE SEQUENCE</scope>
</reference>
<dbReference type="EC" id="5.6.2.3" evidence="1"/>
<evidence type="ECO:0000313" key="5">
    <source>
        <dbReference type="EMBL" id="CAL1153272.1"/>
    </source>
</evidence>
<reference evidence="5" key="2">
    <citation type="submission" date="2024-04" db="EMBL/GenBank/DDBJ databases">
        <authorList>
            <person name="Chen Y."/>
            <person name="Shah S."/>
            <person name="Dougan E. K."/>
            <person name="Thang M."/>
            <person name="Chan C."/>
        </authorList>
    </citation>
    <scope>NUCLEOTIDE SEQUENCE [LARGE SCALE GENOMIC DNA]</scope>
</reference>
<dbReference type="InterPro" id="IPR027417">
    <property type="entry name" value="P-loop_NTPase"/>
</dbReference>
<dbReference type="EMBL" id="CAMXCT020002693">
    <property type="protein sequence ID" value="CAL1153272.1"/>
    <property type="molecule type" value="Genomic_DNA"/>
</dbReference>
<sequence>VDARDARSRKVTDCPAWTLYGGRGRRAELHNLSAYEFVRHFHIKQAKYPFTVFNQDQDPEKYEAMLTDEGREKVQKKRATLIAGKDYVIREAGGEGWFPLGHGKLAKPYRHDWVIGTRQRPNIPVIYGAQSSKTEEEQAMRILVLFFPWVNDVADATKEVPFINDLCPGPSERSWKDVLITHASQVGFATEEVKRYTMNFIFTYCLPRQVRLVDGLQENSDNEDLADGVVDMALDEEDLLEATLTHVRGSGRGAEEADCTQSDAEDEAEGRTKLFDMTMQMFGLSGAIWHGDRVGDISEAQERVAALRRDTEIDHDLALQSAKASATAGEKGEATRKTGLLGAAMPEIEVNTKQFDFLQLVADRLMVECRLKDPQDSLREDGAEPLRYMLHGPPGTGKSHVAKFVKQLFRLVGMQESIDYQFVAFQATNAVDLEGVTMHYAFCLNPFNRTEWNAMSPDKAKRMAYWRWVFIDEISLVPADLFARAEHRLQEVKPQTDEWKQDRENKGSTRPFAGVNVVLIGDFKQLPPPQGGYLADAPHALKVGPHCTSKAPDPLADAGKKLMWEEVEGMIELEERQRCNDEWWNEVTEEIRAGKLSDKNHRYLLGEPVEGCRLSAEERASRRRVITGPDDPRLLEARFQEAPVIVANNDAKYQINKDRAKKFARDTGEKLRWAIAKDVASAEALQSQMCDKDRKIKWLQYHPGDTGNLMGTLPLVRGMRVALTEHIDKSPDKLLLRGQVGTVHSWVWLENEPRPSVVYVKFEGAMWQLDGIEEPGLYPIRPRTGEWYLDRRRQVKMLKVNRTQLPLAPAYAMTAHASQGKTLRAVLLDLNIDKIFDSTIGTVASTRVRSRYDVLILRPFPAWLYQRNTSDGPDLLLRQLRGHAIDWAAYRDAKRPCSTCQTCREVLPMDMYPHQQWEKVRANQLGICTACKTGVDPKRRRKLEAESLQKHQCFGCETMKIAEAFPRAQLESKEAETSRRCLKCLQASRTEMQCRRCSETKPHTEFEMSMVTMPVKGILCLPCQAHIKQQTIRQWGGFFKCKTCSSIFPNCAEGGAQRCLNCSSRDSWQKGEHTCRNQHCKRKWKEAQPKGGKRQRYCPDCRRK</sequence>
<dbReference type="PANTHER" id="PTHR47642">
    <property type="entry name" value="ATP-DEPENDENT DNA HELICASE"/>
    <property type="match status" value="1"/>
</dbReference>
<dbReference type="GO" id="GO:0000723">
    <property type="term" value="P:telomere maintenance"/>
    <property type="evidence" value="ECO:0007669"/>
    <property type="project" value="InterPro"/>
</dbReference>
<evidence type="ECO:0000313" key="7">
    <source>
        <dbReference type="Proteomes" id="UP001152797"/>
    </source>
</evidence>
<comment type="catalytic activity">
    <reaction evidence="1">
        <text>ATP + H2O = ADP + phosphate + H(+)</text>
        <dbReference type="Rhea" id="RHEA:13065"/>
        <dbReference type="ChEBI" id="CHEBI:15377"/>
        <dbReference type="ChEBI" id="CHEBI:15378"/>
        <dbReference type="ChEBI" id="CHEBI:30616"/>
        <dbReference type="ChEBI" id="CHEBI:43474"/>
        <dbReference type="ChEBI" id="CHEBI:456216"/>
        <dbReference type="EC" id="5.6.2.3"/>
    </reaction>
</comment>
<dbReference type="GO" id="GO:0016787">
    <property type="term" value="F:hydrolase activity"/>
    <property type="evidence" value="ECO:0007669"/>
    <property type="project" value="UniProtKB-KW"/>
</dbReference>
<keyword evidence="7" id="KW-1185">Reference proteome</keyword>
<keyword evidence="1" id="KW-0234">DNA repair</keyword>
<protein>
    <recommendedName>
        <fullName evidence="1">ATP-dependent DNA helicase</fullName>
        <ecNumber evidence="1">5.6.2.3</ecNumber>
    </recommendedName>
</protein>
<evidence type="ECO:0000256" key="2">
    <source>
        <dbReference type="SAM" id="MobiDB-lite"/>
    </source>
</evidence>
<comment type="similarity">
    <text evidence="1">Belongs to the helicase family.</text>
</comment>
<feature type="non-terminal residue" evidence="4">
    <location>
        <position position="1"/>
    </location>
</feature>
<dbReference type="GO" id="GO:0006281">
    <property type="term" value="P:DNA repair"/>
    <property type="evidence" value="ECO:0007669"/>
    <property type="project" value="UniProtKB-KW"/>
</dbReference>
<dbReference type="Pfam" id="PF05970">
    <property type="entry name" value="PIF1"/>
    <property type="match status" value="1"/>
</dbReference>
<evidence type="ECO:0000256" key="1">
    <source>
        <dbReference type="RuleBase" id="RU363044"/>
    </source>
</evidence>
<dbReference type="GO" id="GO:0043139">
    <property type="term" value="F:5'-3' DNA helicase activity"/>
    <property type="evidence" value="ECO:0007669"/>
    <property type="project" value="UniProtKB-EC"/>
</dbReference>
<evidence type="ECO:0000259" key="3">
    <source>
        <dbReference type="Pfam" id="PF05970"/>
    </source>
</evidence>
<keyword evidence="1" id="KW-0227">DNA damage</keyword>
<dbReference type="SUPFAM" id="SSF52540">
    <property type="entry name" value="P-loop containing nucleoside triphosphate hydrolases"/>
    <property type="match status" value="2"/>
</dbReference>
<keyword evidence="1" id="KW-0067">ATP-binding</keyword>
<comment type="cofactor">
    <cofactor evidence="1">
        <name>Mg(2+)</name>
        <dbReference type="ChEBI" id="CHEBI:18420"/>
    </cofactor>
</comment>
<comment type="caution">
    <text evidence="4">The sequence shown here is derived from an EMBL/GenBank/DDBJ whole genome shotgun (WGS) entry which is preliminary data.</text>
</comment>